<dbReference type="SUPFAM" id="SSF52091">
    <property type="entry name" value="SpoIIaa-like"/>
    <property type="match status" value="1"/>
</dbReference>
<dbReference type="InterPro" id="IPR058548">
    <property type="entry name" value="MlaB-like_STAS"/>
</dbReference>
<evidence type="ECO:0000259" key="1">
    <source>
        <dbReference type="PROSITE" id="PS50801"/>
    </source>
</evidence>
<name>A0A8J8BAI5_9ACTN</name>
<accession>A0A8J8BAI5</accession>
<dbReference type="InterPro" id="IPR036513">
    <property type="entry name" value="STAS_dom_sf"/>
</dbReference>
<dbReference type="PROSITE" id="PS50801">
    <property type="entry name" value="STAS"/>
    <property type="match status" value="1"/>
</dbReference>
<protein>
    <submittedName>
        <fullName evidence="2">STAS domain-containing protein</fullName>
    </submittedName>
</protein>
<evidence type="ECO:0000313" key="3">
    <source>
        <dbReference type="Proteomes" id="UP000677913"/>
    </source>
</evidence>
<dbReference type="RefSeq" id="WP_211463129.1">
    <property type="nucleotide sequence ID" value="NZ_JAGSXH010000001.1"/>
</dbReference>
<dbReference type="Pfam" id="PF13466">
    <property type="entry name" value="STAS_2"/>
    <property type="match status" value="1"/>
</dbReference>
<organism evidence="2 3">
    <name type="scientific">Actinocrinis puniceicyclus</name>
    <dbReference type="NCBI Taxonomy" id="977794"/>
    <lineage>
        <taxon>Bacteria</taxon>
        <taxon>Bacillati</taxon>
        <taxon>Actinomycetota</taxon>
        <taxon>Actinomycetes</taxon>
        <taxon>Catenulisporales</taxon>
        <taxon>Actinospicaceae</taxon>
        <taxon>Actinocrinis</taxon>
    </lineage>
</organism>
<dbReference type="InterPro" id="IPR002645">
    <property type="entry name" value="STAS_dom"/>
</dbReference>
<dbReference type="Proteomes" id="UP000677913">
    <property type="component" value="Unassembled WGS sequence"/>
</dbReference>
<dbReference type="EMBL" id="JAGSXH010000001">
    <property type="protein sequence ID" value="MBS2961435.1"/>
    <property type="molecule type" value="Genomic_DNA"/>
</dbReference>
<keyword evidence="3" id="KW-1185">Reference proteome</keyword>
<evidence type="ECO:0000313" key="2">
    <source>
        <dbReference type="EMBL" id="MBS2961435.1"/>
    </source>
</evidence>
<dbReference type="Gene3D" id="3.30.750.24">
    <property type="entry name" value="STAS domain"/>
    <property type="match status" value="1"/>
</dbReference>
<feature type="domain" description="STAS" evidence="1">
    <location>
        <begin position="40"/>
        <end position="127"/>
    </location>
</feature>
<reference evidence="2" key="1">
    <citation type="submission" date="2021-04" db="EMBL/GenBank/DDBJ databases">
        <title>Genome based classification of Actinospica acidithermotolerans sp. nov., an actinobacterium isolated from an Indonesian hot spring.</title>
        <authorList>
            <person name="Kusuma A.B."/>
            <person name="Putra K.E."/>
            <person name="Nafisah S."/>
            <person name="Loh J."/>
            <person name="Nouioui I."/>
            <person name="Goodfellow M."/>
        </authorList>
    </citation>
    <scope>NUCLEOTIDE SEQUENCE</scope>
    <source>
        <strain evidence="2">DSM 45618</strain>
    </source>
</reference>
<sequence>MQPSKSQGACARPVGTEVSEDCDGASVVSRLRIWNSGGNLWHLSGQADLSTEPVLRAAMRSVSAAGGGLVLDCGELSFIDVASLRAIARTACGLGTPVTVNGANETLRRAWSLLDLHAAAPNVEFST</sequence>
<comment type="caution">
    <text evidence="2">The sequence shown here is derived from an EMBL/GenBank/DDBJ whole genome shotgun (WGS) entry which is preliminary data.</text>
</comment>
<proteinExistence type="predicted"/>
<dbReference type="AlphaFoldDB" id="A0A8J8BAI5"/>
<gene>
    <name evidence="2" type="ORF">KGA66_00155</name>
</gene>